<comment type="caution">
    <text evidence="2">The sequence shown here is derived from an EMBL/GenBank/DDBJ whole genome shotgun (WGS) entry which is preliminary data.</text>
</comment>
<evidence type="ECO:0000313" key="3">
    <source>
        <dbReference type="Proteomes" id="UP000688137"/>
    </source>
</evidence>
<protein>
    <submittedName>
        <fullName evidence="2">Uncharacterized protein</fullName>
    </submittedName>
</protein>
<evidence type="ECO:0000256" key="1">
    <source>
        <dbReference type="SAM" id="MobiDB-lite"/>
    </source>
</evidence>
<dbReference type="OMA" id="FYVQPTK"/>
<proteinExistence type="predicted"/>
<organism evidence="2 3">
    <name type="scientific">Paramecium primaurelia</name>
    <dbReference type="NCBI Taxonomy" id="5886"/>
    <lineage>
        <taxon>Eukaryota</taxon>
        <taxon>Sar</taxon>
        <taxon>Alveolata</taxon>
        <taxon>Ciliophora</taxon>
        <taxon>Intramacronucleata</taxon>
        <taxon>Oligohymenophorea</taxon>
        <taxon>Peniculida</taxon>
        <taxon>Parameciidae</taxon>
        <taxon>Paramecium</taxon>
    </lineage>
</organism>
<reference evidence="2" key="1">
    <citation type="submission" date="2021-01" db="EMBL/GenBank/DDBJ databases">
        <authorList>
            <consortium name="Genoscope - CEA"/>
            <person name="William W."/>
        </authorList>
    </citation>
    <scope>NUCLEOTIDE SEQUENCE</scope>
</reference>
<dbReference type="Proteomes" id="UP000688137">
    <property type="component" value="Unassembled WGS sequence"/>
</dbReference>
<evidence type="ECO:0000313" key="2">
    <source>
        <dbReference type="EMBL" id="CAD8052807.1"/>
    </source>
</evidence>
<name>A0A8S1KDQ4_PARPR</name>
<feature type="region of interest" description="Disordered" evidence="1">
    <location>
        <begin position="255"/>
        <end position="279"/>
    </location>
</feature>
<dbReference type="AlphaFoldDB" id="A0A8S1KDQ4"/>
<gene>
    <name evidence="2" type="ORF">PPRIM_AZ9-3.1.T0200011</name>
</gene>
<accession>A0A8S1KDQ4</accession>
<dbReference type="EMBL" id="CAJJDM010000017">
    <property type="protein sequence ID" value="CAD8052807.1"/>
    <property type="molecule type" value="Genomic_DNA"/>
</dbReference>
<sequence length="279" mass="33331">MLGNNATEKKVIDLKEVSLNQDQIRSILKQQQKEFRQYSVDKRKSLILQRIEDIKRDRMLKSDGTVHHSEDFRKANKALEYFQPEFPILKFPEDTVLNTYDKTKRWLKEFDFPNKKQYWQEFKKRNFKHYPGQPFSYAPGVPTYFEEFKAYHHIEHEESQVEKYQRLQQKKVLYVQPTKVVGGEFSRPIFDRTHVHVELNPIHQVQYLPNPVSADSTDYRQLSRQSIKSKLNDMQRVKPFTSCSTRSQIFQLKYKPMNAESTQETAKTSKKPIDDDFDI</sequence>
<keyword evidence="3" id="KW-1185">Reference proteome</keyword>